<dbReference type="Proteomes" id="UP000597762">
    <property type="component" value="Unassembled WGS sequence"/>
</dbReference>
<name>A0A812BWS3_ACAPH</name>
<dbReference type="EMBL" id="CAHIKZ030000966">
    <property type="protein sequence ID" value="CAE1247115.1"/>
    <property type="molecule type" value="Genomic_DNA"/>
</dbReference>
<evidence type="ECO:0000313" key="2">
    <source>
        <dbReference type="Proteomes" id="UP000597762"/>
    </source>
</evidence>
<protein>
    <submittedName>
        <fullName evidence="1">Uncharacterized protein</fullName>
    </submittedName>
</protein>
<evidence type="ECO:0000313" key="1">
    <source>
        <dbReference type="EMBL" id="CAE1247115.1"/>
    </source>
</evidence>
<comment type="caution">
    <text evidence="1">The sequence shown here is derived from an EMBL/GenBank/DDBJ whole genome shotgun (WGS) entry which is preliminary data.</text>
</comment>
<organism evidence="1 2">
    <name type="scientific">Acanthosepion pharaonis</name>
    <name type="common">Pharaoh cuttlefish</name>
    <name type="synonym">Sepia pharaonis</name>
    <dbReference type="NCBI Taxonomy" id="158019"/>
    <lineage>
        <taxon>Eukaryota</taxon>
        <taxon>Metazoa</taxon>
        <taxon>Spiralia</taxon>
        <taxon>Lophotrochozoa</taxon>
        <taxon>Mollusca</taxon>
        <taxon>Cephalopoda</taxon>
        <taxon>Coleoidea</taxon>
        <taxon>Decapodiformes</taxon>
        <taxon>Sepiida</taxon>
        <taxon>Sepiina</taxon>
        <taxon>Sepiidae</taxon>
        <taxon>Acanthosepion</taxon>
    </lineage>
</organism>
<keyword evidence="2" id="KW-1185">Reference proteome</keyword>
<gene>
    <name evidence="1" type="ORF">SPHA_25488</name>
</gene>
<reference evidence="1" key="1">
    <citation type="submission" date="2021-01" db="EMBL/GenBank/DDBJ databases">
        <authorList>
            <person name="Li R."/>
            <person name="Bekaert M."/>
        </authorList>
    </citation>
    <scope>NUCLEOTIDE SEQUENCE</scope>
    <source>
        <strain evidence="1">Farmed</strain>
    </source>
</reference>
<proteinExistence type="predicted"/>
<dbReference type="OrthoDB" id="421040at2759"/>
<sequence>MSLSSFLSRWFSLLESDRCLSCGSINKRKRISILSLSLSLSLSASQRNEPTQIDASEVLRATSLLILFRKVHLKIRKSVRIPTDDSLATAIDQALNLNSSLDWDHFFLFRNTCARHFFHHPSMLNVSNNIISSATGIQQDDPLGPLLFAMSSTRYLVTSPLLSTYGNLTSQGTVEP</sequence>
<accession>A0A812BWS3</accession>
<dbReference type="AlphaFoldDB" id="A0A812BWS3"/>